<sequence>MQQILLTILLLTLSLSGRAQADYPPLFASTLAGAQEQVDAAMEQAFLVPTPVDMAGGYTHEVHKQNWKTLENAGALYRLTGEEKYAAFVRDGLLQYAEAYPTWPLHPTDRSYATGKIFWQALNDANWLVYVSQAYADIYDWLEPAVRTKLNTELFRPMADFLSVENPQFFNRIHNHSTWGNAAVGMIGLVMDDEELVQRALYGIPASELPEDLRDDDSGRIVSESGRAGFLAQLDLSFSPDGYFTEGPYYLRYALSPFLLFGRALAEKRPDMNILAYRNSILGKAIDALLLEADPRGDFFPLNDSQKGMSLYAPEVVKSVDYGYALYGRDPGLLSLAREQGSVTLDKEGLLVATDLAAGKARPFQPHSIAFTDGPDGDEGGVGILRAYGQGDEQTTLVMKYSAQGMGHGHFDKLSYSLYDLTGEVIQDYGAARWVNIDQKGGGRYLPENQTWAKQTVAHNTLVIDRTSHYEGDIRIGENHHPDLYAFRADDTTFQLVSAVSENAYDGRKLQRAQWLLQDTAFEHPVLIDLFRATGERPAVHELPTWYMGQLMRTDFGYTTENILQPLDSAHGYQHLFLEATGRPDADMATIEWFGNGRFYTQTMATESGDEILFVRPGANDPEFNLRRDPGFLLRRADVASSTFFSVLESHGSYNPREEVARDPFGTITGLRILVDSEPYTALEFTHQSGTTWLILFSNATADPDQEHTLNINGQSYQWRGVHHLIKQ</sequence>
<dbReference type="InterPro" id="IPR008397">
    <property type="entry name" value="Alginate_lyase_dom"/>
</dbReference>
<evidence type="ECO:0000256" key="1">
    <source>
        <dbReference type="ARBA" id="ARBA00004418"/>
    </source>
</evidence>
<dbReference type="GO" id="GO:0042597">
    <property type="term" value="C:periplasmic space"/>
    <property type="evidence" value="ECO:0007669"/>
    <property type="project" value="UniProtKB-SubCell"/>
</dbReference>
<dbReference type="PANTHER" id="PTHR39210">
    <property type="entry name" value="HEPARIN-SULFATE LYASE"/>
    <property type="match status" value="1"/>
</dbReference>
<dbReference type="Gene3D" id="1.50.10.100">
    <property type="entry name" value="Chondroitin AC/alginate lyase"/>
    <property type="match status" value="1"/>
</dbReference>
<dbReference type="InterPro" id="IPR008929">
    <property type="entry name" value="Chondroitin_lyas"/>
</dbReference>
<evidence type="ECO:0000256" key="5">
    <source>
        <dbReference type="SAM" id="SignalP"/>
    </source>
</evidence>
<reference evidence="8 9" key="1">
    <citation type="submission" date="2020-08" db="EMBL/GenBank/DDBJ databases">
        <title>Genomic Encyclopedia of Type Strains, Phase IV (KMG-IV): sequencing the most valuable type-strain genomes for metagenomic binning, comparative biology and taxonomic classification.</title>
        <authorList>
            <person name="Goeker M."/>
        </authorList>
    </citation>
    <scope>NUCLEOTIDE SEQUENCE [LARGE SCALE GENOMIC DNA]</scope>
    <source>
        <strain evidence="8 9">DSM 105137</strain>
    </source>
</reference>
<comment type="caution">
    <text evidence="8">The sequence shown here is derived from an EMBL/GenBank/DDBJ whole genome shotgun (WGS) entry which is preliminary data.</text>
</comment>
<dbReference type="AlphaFoldDB" id="A0A840E7H3"/>
<dbReference type="Gene3D" id="2.70.98.70">
    <property type="match status" value="1"/>
</dbReference>
<dbReference type="RefSeq" id="WP_319936721.1">
    <property type="nucleotide sequence ID" value="NZ_JACIFF010000005.1"/>
</dbReference>
<keyword evidence="3" id="KW-0574">Periplasm</keyword>
<gene>
    <name evidence="8" type="ORF">GGR28_002200</name>
</gene>
<keyword evidence="2 5" id="KW-0732">Signal</keyword>
<organism evidence="8 9">
    <name type="scientific">Neolewinella aquimaris</name>
    <dbReference type="NCBI Taxonomy" id="1835722"/>
    <lineage>
        <taxon>Bacteria</taxon>
        <taxon>Pseudomonadati</taxon>
        <taxon>Bacteroidota</taxon>
        <taxon>Saprospiria</taxon>
        <taxon>Saprospirales</taxon>
        <taxon>Lewinellaceae</taxon>
        <taxon>Neolewinella</taxon>
    </lineage>
</organism>
<feature type="domain" description="Alginate lyase" evidence="6">
    <location>
        <begin position="73"/>
        <end position="291"/>
    </location>
</feature>
<dbReference type="SUPFAM" id="SSF48230">
    <property type="entry name" value="Chondroitin AC/alginate lyase"/>
    <property type="match status" value="1"/>
</dbReference>
<dbReference type="InterPro" id="IPR012480">
    <property type="entry name" value="Hepar_II_III_C"/>
</dbReference>
<evidence type="ECO:0000313" key="9">
    <source>
        <dbReference type="Proteomes" id="UP000576209"/>
    </source>
</evidence>
<feature type="signal peptide" evidence="5">
    <location>
        <begin position="1"/>
        <end position="21"/>
    </location>
</feature>
<proteinExistence type="predicted"/>
<feature type="domain" description="Heparinase II/III-like C-terminal" evidence="7">
    <location>
        <begin position="373"/>
        <end position="631"/>
    </location>
</feature>
<evidence type="ECO:0000313" key="8">
    <source>
        <dbReference type="EMBL" id="MBB4079575.1"/>
    </source>
</evidence>
<evidence type="ECO:0000256" key="4">
    <source>
        <dbReference type="ARBA" id="ARBA00023239"/>
    </source>
</evidence>
<evidence type="ECO:0008006" key="10">
    <source>
        <dbReference type="Google" id="ProtNLM"/>
    </source>
</evidence>
<name>A0A840E7H3_9BACT</name>
<accession>A0A840E7H3</accession>
<dbReference type="Pfam" id="PF05426">
    <property type="entry name" value="Alginate_lyase"/>
    <property type="match status" value="1"/>
</dbReference>
<protein>
    <recommendedName>
        <fullName evidence="10">Alginate lyase</fullName>
    </recommendedName>
</protein>
<dbReference type="Pfam" id="PF07940">
    <property type="entry name" value="Hepar_II_III_C"/>
    <property type="match status" value="1"/>
</dbReference>
<dbReference type="PANTHER" id="PTHR39210:SF1">
    <property type="entry name" value="HEPARIN-SULFATE LYASE"/>
    <property type="match status" value="1"/>
</dbReference>
<evidence type="ECO:0000256" key="2">
    <source>
        <dbReference type="ARBA" id="ARBA00022729"/>
    </source>
</evidence>
<evidence type="ECO:0000259" key="7">
    <source>
        <dbReference type="Pfam" id="PF07940"/>
    </source>
</evidence>
<feature type="chain" id="PRO_5032503149" description="Alginate lyase" evidence="5">
    <location>
        <begin position="22"/>
        <end position="728"/>
    </location>
</feature>
<evidence type="ECO:0000259" key="6">
    <source>
        <dbReference type="Pfam" id="PF05426"/>
    </source>
</evidence>
<keyword evidence="9" id="KW-1185">Reference proteome</keyword>
<keyword evidence="4" id="KW-0456">Lyase</keyword>
<dbReference type="EMBL" id="JACIFF010000005">
    <property type="protein sequence ID" value="MBB4079575.1"/>
    <property type="molecule type" value="Genomic_DNA"/>
</dbReference>
<dbReference type="GO" id="GO:0016829">
    <property type="term" value="F:lyase activity"/>
    <property type="evidence" value="ECO:0007669"/>
    <property type="project" value="UniProtKB-KW"/>
</dbReference>
<evidence type="ECO:0000256" key="3">
    <source>
        <dbReference type="ARBA" id="ARBA00022764"/>
    </source>
</evidence>
<dbReference type="Proteomes" id="UP000576209">
    <property type="component" value="Unassembled WGS sequence"/>
</dbReference>
<comment type="subcellular location">
    <subcellularLocation>
        <location evidence="1">Periplasm</location>
    </subcellularLocation>
</comment>